<keyword evidence="4" id="KW-1185">Reference proteome</keyword>
<evidence type="ECO:0000313" key="3">
    <source>
        <dbReference type="EMBL" id="KAJ7963481.1"/>
    </source>
</evidence>
<dbReference type="GO" id="GO:0009451">
    <property type="term" value="P:RNA modification"/>
    <property type="evidence" value="ECO:0007669"/>
    <property type="project" value="InterPro"/>
</dbReference>
<dbReference type="InterPro" id="IPR046960">
    <property type="entry name" value="PPR_At4g14850-like_plant"/>
</dbReference>
<accession>A0AAD7LU61</accession>
<dbReference type="PANTHER" id="PTHR47926">
    <property type="entry name" value="PENTATRICOPEPTIDE REPEAT-CONTAINING PROTEIN"/>
    <property type="match status" value="1"/>
</dbReference>
<name>A0AAD7LU61_QUISA</name>
<dbReference type="Proteomes" id="UP001163823">
    <property type="component" value="Chromosome 6"/>
</dbReference>
<feature type="repeat" description="PPR" evidence="2">
    <location>
        <begin position="230"/>
        <end position="264"/>
    </location>
</feature>
<keyword evidence="1" id="KW-0677">Repeat</keyword>
<evidence type="ECO:0000256" key="2">
    <source>
        <dbReference type="PROSITE-ProRule" id="PRU00708"/>
    </source>
</evidence>
<proteinExistence type="predicted"/>
<dbReference type="InterPro" id="IPR002885">
    <property type="entry name" value="PPR_rpt"/>
</dbReference>
<protein>
    <submittedName>
        <fullName evidence="3">Pentatricopeptide repeat-containing protein</fullName>
    </submittedName>
</protein>
<feature type="repeat" description="PPR" evidence="2">
    <location>
        <begin position="129"/>
        <end position="163"/>
    </location>
</feature>
<dbReference type="Pfam" id="PF01535">
    <property type="entry name" value="PPR"/>
    <property type="match status" value="1"/>
</dbReference>
<dbReference type="PROSITE" id="PS51375">
    <property type="entry name" value="PPR"/>
    <property type="match status" value="2"/>
</dbReference>
<reference evidence="3" key="1">
    <citation type="journal article" date="2023" name="Science">
        <title>Elucidation of the pathway for biosynthesis of saponin adjuvants from the soapbark tree.</title>
        <authorList>
            <person name="Reed J."/>
            <person name="Orme A."/>
            <person name="El-Demerdash A."/>
            <person name="Owen C."/>
            <person name="Martin L.B.B."/>
            <person name="Misra R.C."/>
            <person name="Kikuchi S."/>
            <person name="Rejzek M."/>
            <person name="Martin A.C."/>
            <person name="Harkess A."/>
            <person name="Leebens-Mack J."/>
            <person name="Louveau T."/>
            <person name="Stephenson M.J."/>
            <person name="Osbourn A."/>
        </authorList>
    </citation>
    <scope>NUCLEOTIDE SEQUENCE</scope>
    <source>
        <strain evidence="3">S10</strain>
    </source>
</reference>
<evidence type="ECO:0000313" key="4">
    <source>
        <dbReference type="Proteomes" id="UP001163823"/>
    </source>
</evidence>
<dbReference type="KEGG" id="qsa:O6P43_013432"/>
<dbReference type="EMBL" id="JARAOO010000006">
    <property type="protein sequence ID" value="KAJ7963481.1"/>
    <property type="molecule type" value="Genomic_DNA"/>
</dbReference>
<evidence type="ECO:0000256" key="1">
    <source>
        <dbReference type="ARBA" id="ARBA00022737"/>
    </source>
</evidence>
<dbReference type="InterPro" id="IPR011990">
    <property type="entry name" value="TPR-like_helical_dom_sf"/>
</dbReference>
<dbReference type="Pfam" id="PF13041">
    <property type="entry name" value="PPR_2"/>
    <property type="match status" value="2"/>
</dbReference>
<gene>
    <name evidence="3" type="ORF">O6P43_013432</name>
</gene>
<dbReference type="SUPFAM" id="SSF48452">
    <property type="entry name" value="TPR-like"/>
    <property type="match status" value="1"/>
</dbReference>
<dbReference type="NCBIfam" id="TIGR00756">
    <property type="entry name" value="PPR"/>
    <property type="match status" value="3"/>
</dbReference>
<dbReference type="Gene3D" id="1.25.40.10">
    <property type="entry name" value="Tetratricopeptide repeat domain"/>
    <property type="match status" value="2"/>
</dbReference>
<dbReference type="AlphaFoldDB" id="A0AAD7LU61"/>
<comment type="caution">
    <text evidence="3">The sequence shown here is derived from an EMBL/GenBank/DDBJ whole genome shotgun (WGS) entry which is preliminary data.</text>
</comment>
<dbReference type="GO" id="GO:0003723">
    <property type="term" value="F:RNA binding"/>
    <property type="evidence" value="ECO:0007669"/>
    <property type="project" value="InterPro"/>
</dbReference>
<organism evidence="3 4">
    <name type="scientific">Quillaja saponaria</name>
    <name type="common">Soap bark tree</name>
    <dbReference type="NCBI Taxonomy" id="32244"/>
    <lineage>
        <taxon>Eukaryota</taxon>
        <taxon>Viridiplantae</taxon>
        <taxon>Streptophyta</taxon>
        <taxon>Embryophyta</taxon>
        <taxon>Tracheophyta</taxon>
        <taxon>Spermatophyta</taxon>
        <taxon>Magnoliopsida</taxon>
        <taxon>eudicotyledons</taxon>
        <taxon>Gunneridae</taxon>
        <taxon>Pentapetalae</taxon>
        <taxon>rosids</taxon>
        <taxon>fabids</taxon>
        <taxon>Fabales</taxon>
        <taxon>Quillajaceae</taxon>
        <taxon>Quillaja</taxon>
    </lineage>
</organism>
<dbReference type="PANTHER" id="PTHR47926:SF529">
    <property type="entry name" value="TETRATRICOPEPTIDE-LIKE HELICAL DOMAIN SUPERFAMILY"/>
    <property type="match status" value="1"/>
</dbReference>
<sequence>MTNYMATSLTHTTILKQSKSLNPRIRALNKVPAIVRLLQMCRSFREVNQLHGQLVVSGLLGRSLNAGRLLESYVKTTQIDYALSIFERIPSPDVFAYNTILRGLTLNNYSYTFVLKACSHLQALSEERDVASWSAMVSGYTKNGKYAEALEVLREMMVTQVPPNESTFVSSLAACAQLRALDQGRWIHAYLVRNRGRISHTLSTALIDMYAKCGCIECAYEVFQNMHHRDIITWGVIISGFAMHGQVQKCFELFQQMVAGGISPNEVIFVSILSACSHAGYVEMGYCCFNKMVHDFGIIPSTEHYGCMVDLLGRAGKLAEAEQLIKSMPEKPNSVIWGSLLNACRTYKDVTRGNRAFRQLMELEPKSGDRYKLAGLMLARAGEKEDAYKMRKFIEENNLKTTRGLSTVEVEGLVQEFVAGDVNHNELREICNILEGLTDY</sequence>
<dbReference type="FunFam" id="1.25.40.10:FF:000184">
    <property type="entry name" value="Pentatricopeptide repeat-containing protein, chloroplastic"/>
    <property type="match status" value="1"/>
</dbReference>